<dbReference type="EMBL" id="JAAALK010000283">
    <property type="protein sequence ID" value="KAG8072082.1"/>
    <property type="molecule type" value="Genomic_DNA"/>
</dbReference>
<protein>
    <submittedName>
        <fullName evidence="2">Uncharacterized protein</fullName>
    </submittedName>
</protein>
<gene>
    <name evidence="2" type="ORF">GUJ93_ZPchr0006g45655</name>
</gene>
<feature type="region of interest" description="Disordered" evidence="1">
    <location>
        <begin position="1"/>
        <end position="84"/>
    </location>
</feature>
<evidence type="ECO:0000256" key="1">
    <source>
        <dbReference type="SAM" id="MobiDB-lite"/>
    </source>
</evidence>
<sequence>MEGRRVSCPRSPSSSSLFLSLPRAVTQPFPNLAARRTNPQSPTPESEPEGRPTTPESVRSPRHRSASRRRGPGSEPGASREGEVLRFWMSCEGIGCKKT</sequence>
<comment type="caution">
    <text evidence="2">The sequence shown here is derived from an EMBL/GenBank/DDBJ whole genome shotgun (WGS) entry which is preliminary data.</text>
</comment>
<name>A0A8J5SV08_ZIZPA</name>
<keyword evidence="3" id="KW-1185">Reference proteome</keyword>
<feature type="compositionally biased region" description="Low complexity" evidence="1">
    <location>
        <begin position="1"/>
        <end position="23"/>
    </location>
</feature>
<evidence type="ECO:0000313" key="3">
    <source>
        <dbReference type="Proteomes" id="UP000729402"/>
    </source>
</evidence>
<accession>A0A8J5SV08</accession>
<organism evidence="2 3">
    <name type="scientific">Zizania palustris</name>
    <name type="common">Northern wild rice</name>
    <dbReference type="NCBI Taxonomy" id="103762"/>
    <lineage>
        <taxon>Eukaryota</taxon>
        <taxon>Viridiplantae</taxon>
        <taxon>Streptophyta</taxon>
        <taxon>Embryophyta</taxon>
        <taxon>Tracheophyta</taxon>
        <taxon>Spermatophyta</taxon>
        <taxon>Magnoliopsida</taxon>
        <taxon>Liliopsida</taxon>
        <taxon>Poales</taxon>
        <taxon>Poaceae</taxon>
        <taxon>BOP clade</taxon>
        <taxon>Oryzoideae</taxon>
        <taxon>Oryzeae</taxon>
        <taxon>Zizaniinae</taxon>
        <taxon>Zizania</taxon>
    </lineage>
</organism>
<feature type="compositionally biased region" description="Basic residues" evidence="1">
    <location>
        <begin position="60"/>
        <end position="71"/>
    </location>
</feature>
<proteinExistence type="predicted"/>
<dbReference type="Proteomes" id="UP000729402">
    <property type="component" value="Unassembled WGS sequence"/>
</dbReference>
<reference evidence="2" key="1">
    <citation type="journal article" date="2021" name="bioRxiv">
        <title>Whole Genome Assembly and Annotation of Northern Wild Rice, Zizania palustris L., Supports a Whole Genome Duplication in the Zizania Genus.</title>
        <authorList>
            <person name="Haas M."/>
            <person name="Kono T."/>
            <person name="Macchietto M."/>
            <person name="Millas R."/>
            <person name="McGilp L."/>
            <person name="Shao M."/>
            <person name="Duquette J."/>
            <person name="Hirsch C.N."/>
            <person name="Kimball J."/>
        </authorList>
    </citation>
    <scope>NUCLEOTIDE SEQUENCE</scope>
    <source>
        <tissue evidence="2">Fresh leaf tissue</tissue>
    </source>
</reference>
<evidence type="ECO:0000313" key="2">
    <source>
        <dbReference type="EMBL" id="KAG8072082.1"/>
    </source>
</evidence>
<reference evidence="2" key="2">
    <citation type="submission" date="2021-02" db="EMBL/GenBank/DDBJ databases">
        <authorList>
            <person name="Kimball J.A."/>
            <person name="Haas M.W."/>
            <person name="Macchietto M."/>
            <person name="Kono T."/>
            <person name="Duquette J."/>
            <person name="Shao M."/>
        </authorList>
    </citation>
    <scope>NUCLEOTIDE SEQUENCE</scope>
    <source>
        <tissue evidence="2">Fresh leaf tissue</tissue>
    </source>
</reference>
<dbReference type="AlphaFoldDB" id="A0A8J5SV08"/>